<evidence type="ECO:0000259" key="4">
    <source>
        <dbReference type="PROSITE" id="PS50011"/>
    </source>
</evidence>
<feature type="compositionally biased region" description="Polar residues" evidence="3">
    <location>
        <begin position="296"/>
        <end position="310"/>
    </location>
</feature>
<dbReference type="GO" id="GO:0005886">
    <property type="term" value="C:plasma membrane"/>
    <property type="evidence" value="ECO:0000318"/>
    <property type="project" value="GO_Central"/>
</dbReference>
<evidence type="ECO:0000256" key="3">
    <source>
        <dbReference type="SAM" id="MobiDB-lite"/>
    </source>
</evidence>
<evidence type="ECO:0000256" key="1">
    <source>
        <dbReference type="ARBA" id="ARBA00022741"/>
    </source>
</evidence>
<dbReference type="InterPro" id="IPR011009">
    <property type="entry name" value="Kinase-like_dom_sf"/>
</dbReference>
<feature type="compositionally biased region" description="Basic and acidic residues" evidence="3">
    <location>
        <begin position="268"/>
        <end position="282"/>
    </location>
</feature>
<feature type="compositionally biased region" description="Polar residues" evidence="3">
    <location>
        <begin position="231"/>
        <end position="259"/>
    </location>
</feature>
<feature type="domain" description="Protein kinase" evidence="4">
    <location>
        <begin position="385"/>
        <end position="660"/>
    </location>
</feature>
<evidence type="ECO:0000313" key="5">
    <source>
        <dbReference type="EMBL" id="KMZ71917.1"/>
    </source>
</evidence>
<sequence>MGSDLHPNCGNGNGNGKNKGGKGGLFDVSQKVVVAVKASKEISRVALVWSLTQVAQPGDCITLLVVVPAKNPGRKRLWSFPRFSGDCASSHRKKLQVEASIDMRTDLKDSFSQMMLQLHDVYDPDKINVKIKIVSGYPCGAVAMESKSVKAAWVVLDRHLKSERRRCMEELQCNIVVMKHSKPKVLRLNLVGSCSPDQPCDFSRSSSSCLKKSTDNDSTNSDKGGGGAPNVTPTSSPELDTYFTSTEVGTPSVSSSDPGTSPFFISDRNYEVKKDEAMESKHSTSSRSFNEHHHLSSSLANSGEKTQSNTAKALMEKLSKLELEAEDEYADCNMNVREIVPPMSRRNPPLGPAPLCSVCKNKAPVLGKPPRSFTYAELEVATGGFCEANFLAEGGFGSVHRGVLQDGQSVAVKQHKLASSQGDHEFCSEVEVLSCAQHRNVVTLIGFCVENRKRLLVYEYICNGSLDSHLYGRNRQVLEWSSRHRIAVGAAKGLRYLHEECRVGCIVHRDMRPNNILITHDFKPLVGDFGLARWQPDGDLGVETRVIGTFGYLAPEYAESGQITEKADVYSFGVVLVELVTGRKAVDLNRPKRQQCLTEWARPLLEKFAIGQLIDPRLNNGYSEHEAYCMLHAASMCIRRDPYQRPRMSQVLRILEGDMIAESNFSSTPLSNNIDGWKRHVQTTPRQPCHN</sequence>
<dbReference type="FunFam" id="3.40.50.620:FF:000211">
    <property type="entry name" value="Dual-specific kinase DSK1-like"/>
    <property type="match status" value="1"/>
</dbReference>
<dbReference type="Gene3D" id="3.30.200.20">
    <property type="entry name" value="Phosphorylase Kinase, domain 1"/>
    <property type="match status" value="1"/>
</dbReference>
<evidence type="ECO:0000313" key="6">
    <source>
        <dbReference type="Proteomes" id="UP000036987"/>
    </source>
</evidence>
<dbReference type="Gene3D" id="3.40.50.620">
    <property type="entry name" value="HUPs"/>
    <property type="match status" value="1"/>
</dbReference>
<dbReference type="PANTHER" id="PTHR47989">
    <property type="entry name" value="OS01G0750732 PROTEIN"/>
    <property type="match status" value="1"/>
</dbReference>
<keyword evidence="5" id="KW-0808">Transferase</keyword>
<dbReference type="GO" id="GO:0005524">
    <property type="term" value="F:ATP binding"/>
    <property type="evidence" value="ECO:0007669"/>
    <property type="project" value="UniProtKB-KW"/>
</dbReference>
<dbReference type="EMBL" id="LFYR01000650">
    <property type="protein sequence ID" value="KMZ71917.1"/>
    <property type="molecule type" value="Genomic_DNA"/>
</dbReference>
<keyword evidence="2" id="KW-0067">ATP-binding</keyword>
<feature type="region of interest" description="Disordered" evidence="3">
    <location>
        <begin position="1"/>
        <end position="21"/>
    </location>
</feature>
<dbReference type="SUPFAM" id="SSF56112">
    <property type="entry name" value="Protein kinase-like (PK-like)"/>
    <property type="match status" value="1"/>
</dbReference>
<dbReference type="InterPro" id="IPR000719">
    <property type="entry name" value="Prot_kinase_dom"/>
</dbReference>
<dbReference type="PANTHER" id="PTHR47989:SF14">
    <property type="entry name" value="INACTIVE PROTEIN KINASE SELMODRAFT_444075"/>
    <property type="match status" value="1"/>
</dbReference>
<dbReference type="GO" id="GO:0004672">
    <property type="term" value="F:protein kinase activity"/>
    <property type="evidence" value="ECO:0000318"/>
    <property type="project" value="GO_Central"/>
</dbReference>
<keyword evidence="5" id="KW-0418">Kinase</keyword>
<proteinExistence type="predicted"/>
<comment type="caution">
    <text evidence="5">The sequence shown here is derived from an EMBL/GenBank/DDBJ whole genome shotgun (WGS) entry which is preliminary data.</text>
</comment>
<dbReference type="GO" id="GO:0007165">
    <property type="term" value="P:signal transduction"/>
    <property type="evidence" value="ECO:0000318"/>
    <property type="project" value="GO_Central"/>
</dbReference>
<dbReference type="InterPro" id="IPR014729">
    <property type="entry name" value="Rossmann-like_a/b/a_fold"/>
</dbReference>
<feature type="compositionally biased region" description="Gly residues" evidence="3">
    <location>
        <begin position="11"/>
        <end position="21"/>
    </location>
</feature>
<dbReference type="InterPro" id="IPR001245">
    <property type="entry name" value="Ser-Thr/Tyr_kinase_cat_dom"/>
</dbReference>
<dbReference type="FunFam" id="1.10.510.10:FF:000298">
    <property type="entry name" value="Adenine nucleotide alpha hydrolase-like domain kinase"/>
    <property type="match status" value="1"/>
</dbReference>
<dbReference type="PROSITE" id="PS50011">
    <property type="entry name" value="PROTEIN_KINASE_DOM"/>
    <property type="match status" value="1"/>
</dbReference>
<dbReference type="InterPro" id="IPR008266">
    <property type="entry name" value="Tyr_kinase_AS"/>
</dbReference>
<dbReference type="PROSITE" id="PS00109">
    <property type="entry name" value="PROTEIN_KINASE_TYR"/>
    <property type="match status" value="1"/>
</dbReference>
<dbReference type="Gene3D" id="1.10.510.10">
    <property type="entry name" value="Transferase(Phosphotransferase) domain 1"/>
    <property type="match status" value="1"/>
</dbReference>
<gene>
    <name evidence="5" type="ORF">ZOSMA_172G00460</name>
</gene>
<dbReference type="STRING" id="29655.A0A0K9PUI0"/>
<keyword evidence="6" id="KW-1185">Reference proteome</keyword>
<dbReference type="OrthoDB" id="1857192at2759"/>
<dbReference type="OMA" id="QDSQIMV"/>
<dbReference type="AlphaFoldDB" id="A0A0K9PUI0"/>
<dbReference type="CDD" id="cd14066">
    <property type="entry name" value="STKc_IRAK"/>
    <property type="match status" value="1"/>
</dbReference>
<name>A0A0K9PUI0_ZOSMR</name>
<reference evidence="6" key="1">
    <citation type="journal article" date="2016" name="Nature">
        <title>The genome of the seagrass Zostera marina reveals angiosperm adaptation to the sea.</title>
        <authorList>
            <person name="Olsen J.L."/>
            <person name="Rouze P."/>
            <person name="Verhelst B."/>
            <person name="Lin Y.-C."/>
            <person name="Bayer T."/>
            <person name="Collen J."/>
            <person name="Dattolo E."/>
            <person name="De Paoli E."/>
            <person name="Dittami S."/>
            <person name="Maumus F."/>
            <person name="Michel G."/>
            <person name="Kersting A."/>
            <person name="Lauritano C."/>
            <person name="Lohaus R."/>
            <person name="Toepel M."/>
            <person name="Tonon T."/>
            <person name="Vanneste K."/>
            <person name="Amirebrahimi M."/>
            <person name="Brakel J."/>
            <person name="Bostroem C."/>
            <person name="Chovatia M."/>
            <person name="Grimwood J."/>
            <person name="Jenkins J.W."/>
            <person name="Jueterbock A."/>
            <person name="Mraz A."/>
            <person name="Stam W.T."/>
            <person name="Tice H."/>
            <person name="Bornberg-Bauer E."/>
            <person name="Green P.J."/>
            <person name="Pearson G.A."/>
            <person name="Procaccini G."/>
            <person name="Duarte C.M."/>
            <person name="Schmutz J."/>
            <person name="Reusch T.B.H."/>
            <person name="Van de Peer Y."/>
        </authorList>
    </citation>
    <scope>NUCLEOTIDE SEQUENCE [LARGE SCALE GENOMIC DNA]</scope>
    <source>
        <strain evidence="6">cv. Finnish</strain>
    </source>
</reference>
<dbReference type="FunFam" id="3.30.200.20:FF:000162">
    <property type="entry name" value="Adenine nucleotide alpha hydrolase-like domain kinase"/>
    <property type="match status" value="1"/>
</dbReference>
<organism evidence="5 6">
    <name type="scientific">Zostera marina</name>
    <name type="common">Eelgrass</name>
    <dbReference type="NCBI Taxonomy" id="29655"/>
    <lineage>
        <taxon>Eukaryota</taxon>
        <taxon>Viridiplantae</taxon>
        <taxon>Streptophyta</taxon>
        <taxon>Embryophyta</taxon>
        <taxon>Tracheophyta</taxon>
        <taxon>Spermatophyta</taxon>
        <taxon>Magnoliopsida</taxon>
        <taxon>Liliopsida</taxon>
        <taxon>Zosteraceae</taxon>
        <taxon>Zostera</taxon>
    </lineage>
</organism>
<keyword evidence="1" id="KW-0547">Nucleotide-binding</keyword>
<accession>A0A0K9PUI0</accession>
<protein>
    <submittedName>
        <fullName evidence="5">Kinase family protein</fullName>
    </submittedName>
</protein>
<dbReference type="Pfam" id="PF07714">
    <property type="entry name" value="PK_Tyr_Ser-Thr"/>
    <property type="match status" value="1"/>
</dbReference>
<evidence type="ECO:0000256" key="2">
    <source>
        <dbReference type="ARBA" id="ARBA00022840"/>
    </source>
</evidence>
<dbReference type="Proteomes" id="UP000036987">
    <property type="component" value="Unassembled WGS sequence"/>
</dbReference>
<feature type="region of interest" description="Disordered" evidence="3">
    <location>
        <begin position="198"/>
        <end position="310"/>
    </location>
</feature>